<keyword evidence="3" id="KW-1185">Reference proteome</keyword>
<gene>
    <name evidence="2" type="ORF">MmiEs2_12520</name>
</gene>
<dbReference type="RefSeq" id="WP_316559037.1">
    <property type="nucleotide sequence ID" value="NZ_CP131062.1"/>
</dbReference>
<keyword evidence="1" id="KW-0472">Membrane</keyword>
<dbReference type="EMBL" id="CP131062">
    <property type="protein sequence ID" value="WNY29038.1"/>
    <property type="molecule type" value="Genomic_DNA"/>
</dbReference>
<evidence type="ECO:0000256" key="1">
    <source>
        <dbReference type="SAM" id="Phobius"/>
    </source>
</evidence>
<feature type="transmembrane region" description="Helical" evidence="1">
    <location>
        <begin position="38"/>
        <end position="55"/>
    </location>
</feature>
<feature type="transmembrane region" description="Helical" evidence="1">
    <location>
        <begin position="62"/>
        <end position="80"/>
    </location>
</feature>
<accession>A0AA96VA60</accession>
<feature type="transmembrane region" description="Helical" evidence="1">
    <location>
        <begin position="12"/>
        <end position="32"/>
    </location>
</feature>
<sequence>MTSPKKQKPDLPTLFILMAIGVLVVCYHSFYLGHSVEFVVLPITLAPMLIAWAMIPSKTSLWWNFGSILAAVGAYGIYFFGQNLSLRYFLIYCIIVIIFGLFFDMQNNAAYWKRFKNWSSKKSKLEKEE</sequence>
<dbReference type="KEGG" id="mees:MmiEs2_12520"/>
<proteinExistence type="predicted"/>
<reference evidence="2 3" key="1">
    <citation type="submission" date="2023-07" db="EMBL/GenBank/DDBJ databases">
        <title>Closed genome sequence of Methanimicrococcus sp. Es2.</title>
        <authorList>
            <person name="Protasov E."/>
            <person name="Platt K."/>
            <person name="Reeh H."/>
            <person name="Poehlein A."/>
            <person name="Daniel R."/>
            <person name="Brune A."/>
        </authorList>
    </citation>
    <scope>NUCLEOTIDE SEQUENCE [LARGE SCALE GENOMIC DNA]</scope>
    <source>
        <strain evidence="2 3">Es2</strain>
    </source>
</reference>
<dbReference type="Proteomes" id="UP001302662">
    <property type="component" value="Chromosome"/>
</dbReference>
<evidence type="ECO:0000313" key="3">
    <source>
        <dbReference type="Proteomes" id="UP001302662"/>
    </source>
</evidence>
<evidence type="ECO:0000313" key="2">
    <source>
        <dbReference type="EMBL" id="WNY29038.1"/>
    </source>
</evidence>
<organism evidence="2 3">
    <name type="scientific">Methanimicrococcus stummii</name>
    <dbReference type="NCBI Taxonomy" id="3028294"/>
    <lineage>
        <taxon>Archaea</taxon>
        <taxon>Methanobacteriati</taxon>
        <taxon>Methanobacteriota</taxon>
        <taxon>Stenosarchaea group</taxon>
        <taxon>Methanomicrobia</taxon>
        <taxon>Methanosarcinales</taxon>
        <taxon>Methanosarcinaceae</taxon>
        <taxon>Methanimicrococcus</taxon>
    </lineage>
</organism>
<dbReference type="AlphaFoldDB" id="A0AA96VA60"/>
<keyword evidence="1" id="KW-0812">Transmembrane</keyword>
<keyword evidence="1" id="KW-1133">Transmembrane helix</keyword>
<dbReference type="GeneID" id="85197723"/>
<feature type="transmembrane region" description="Helical" evidence="1">
    <location>
        <begin position="86"/>
        <end position="105"/>
    </location>
</feature>
<name>A0AA96VA60_9EURY</name>
<protein>
    <submittedName>
        <fullName evidence="2">Uncharacterized protein</fullName>
    </submittedName>
</protein>